<dbReference type="Proteomes" id="UP000036902">
    <property type="component" value="Chromosome"/>
</dbReference>
<feature type="transmembrane region" description="Helical" evidence="1">
    <location>
        <begin position="25"/>
        <end position="48"/>
    </location>
</feature>
<evidence type="ECO:0000256" key="1">
    <source>
        <dbReference type="SAM" id="Phobius"/>
    </source>
</evidence>
<gene>
    <name evidence="2" type="ORF">AC731_011885</name>
</gene>
<protein>
    <recommendedName>
        <fullName evidence="4">DUF485 domain-containing protein</fullName>
    </recommendedName>
</protein>
<evidence type="ECO:0000313" key="2">
    <source>
        <dbReference type="EMBL" id="AMO37580.1"/>
    </source>
</evidence>
<name>A0A127K6K2_9RHOO</name>
<dbReference type="EMBL" id="CP014646">
    <property type="protein sequence ID" value="AMO37580.1"/>
    <property type="molecule type" value="Genomic_DNA"/>
</dbReference>
<dbReference type="InterPro" id="IPR007436">
    <property type="entry name" value="DUF485"/>
</dbReference>
<dbReference type="PANTHER" id="PTHR38598:SF1">
    <property type="entry name" value="INNER MEMBRANE PROTEIN YJCH"/>
    <property type="match status" value="1"/>
</dbReference>
<dbReference type="KEGG" id="thu:AC731_011885"/>
<dbReference type="RefSeq" id="WP_004263816.1">
    <property type="nucleotide sequence ID" value="NZ_CP014646.1"/>
</dbReference>
<dbReference type="Pfam" id="PF04341">
    <property type="entry name" value="DUF485"/>
    <property type="match status" value="1"/>
</dbReference>
<keyword evidence="1" id="KW-0472">Membrane</keyword>
<evidence type="ECO:0008006" key="4">
    <source>
        <dbReference type="Google" id="ProtNLM"/>
    </source>
</evidence>
<sequence length="106" mass="11997">MSSSVYAHIRRNPRFAELVAKRTRFAGLLAAVVLVVFYGFVLLVAFAPELIGKRLFEGSNLTFGILAGLLQFIFFWVLTLVYVRRANGEFDDINKELVQAAWKAEK</sequence>
<dbReference type="AlphaFoldDB" id="A0A127K6K2"/>
<proteinExistence type="predicted"/>
<keyword evidence="3" id="KW-1185">Reference proteome</keyword>
<feature type="transmembrane region" description="Helical" evidence="1">
    <location>
        <begin position="60"/>
        <end position="83"/>
    </location>
</feature>
<organism evidence="2 3">
    <name type="scientific">Thauera humireducens</name>
    <dbReference type="NCBI Taxonomy" id="1134435"/>
    <lineage>
        <taxon>Bacteria</taxon>
        <taxon>Pseudomonadati</taxon>
        <taxon>Pseudomonadota</taxon>
        <taxon>Betaproteobacteria</taxon>
        <taxon>Rhodocyclales</taxon>
        <taxon>Zoogloeaceae</taxon>
        <taxon>Thauera</taxon>
    </lineage>
</organism>
<keyword evidence="1" id="KW-0812">Transmembrane</keyword>
<accession>A0A127K6K2</accession>
<evidence type="ECO:0000313" key="3">
    <source>
        <dbReference type="Proteomes" id="UP000036902"/>
    </source>
</evidence>
<dbReference type="InterPro" id="IPR052959">
    <property type="entry name" value="Inner_membrane_assoc"/>
</dbReference>
<reference evidence="3" key="1">
    <citation type="submission" date="2016-03" db="EMBL/GenBank/DDBJ databases">
        <authorList>
            <person name="Ma C."/>
            <person name="Zhou S."/>
            <person name="Yang G."/>
        </authorList>
    </citation>
    <scope>NUCLEOTIDE SEQUENCE [LARGE SCALE GENOMIC DNA]</scope>
    <source>
        <strain evidence="3">SgZ-1</strain>
    </source>
</reference>
<dbReference type="GO" id="GO:0005886">
    <property type="term" value="C:plasma membrane"/>
    <property type="evidence" value="ECO:0007669"/>
    <property type="project" value="TreeGrafter"/>
</dbReference>
<keyword evidence="1" id="KW-1133">Transmembrane helix</keyword>
<dbReference type="PANTHER" id="PTHR38598">
    <property type="entry name" value="INNER MEMBRANE PROTEIN YJCH"/>
    <property type="match status" value="1"/>
</dbReference>
<dbReference type="STRING" id="1134435.AC731_011885"/>